<dbReference type="InterPro" id="IPR037522">
    <property type="entry name" value="HD_GYP_dom"/>
</dbReference>
<name>H2J647_MARPK</name>
<feature type="transmembrane region" description="Helical" evidence="1">
    <location>
        <begin position="12"/>
        <end position="33"/>
    </location>
</feature>
<reference evidence="4" key="2">
    <citation type="submission" date="2012-01" db="EMBL/GenBank/DDBJ databases">
        <title>Complete sequence of chromosome of Marinitoga piezophila KA3.</title>
        <authorList>
            <person name="Lucas S."/>
            <person name="Han J."/>
            <person name="Lapidus A."/>
            <person name="Cheng J.-F."/>
            <person name="Goodwin L."/>
            <person name="Pitluck S."/>
            <person name="Peters L."/>
            <person name="Mikhailova N."/>
            <person name="Teshima H."/>
            <person name="Detter J.C."/>
            <person name="Han C."/>
            <person name="Tapia R."/>
            <person name="Land M."/>
            <person name="Hauser L."/>
            <person name="Kyrpides N."/>
            <person name="Ivanova N."/>
            <person name="Pagani I."/>
            <person name="Jebbar M."/>
            <person name="Vannier P."/>
            <person name="Oger P."/>
            <person name="Cario A."/>
            <person name="Bartlett D."/>
            <person name="Noll K.M."/>
            <person name="Woyke T."/>
        </authorList>
    </citation>
    <scope>NUCLEOTIDE SEQUENCE [LARGE SCALE GENOMIC DNA]</scope>
    <source>
        <strain evidence="4">DSM 14283 / JCM 11233 / KA3</strain>
    </source>
</reference>
<dbReference type="SMART" id="SM00471">
    <property type="entry name" value="HDc"/>
    <property type="match status" value="1"/>
</dbReference>
<dbReference type="KEGG" id="mpz:Marpi_0670"/>
<keyword evidence="1" id="KW-1133">Transmembrane helix</keyword>
<organism evidence="3 4">
    <name type="scientific">Marinitoga piezophila (strain DSM 14283 / JCM 11233 / KA3)</name>
    <dbReference type="NCBI Taxonomy" id="443254"/>
    <lineage>
        <taxon>Bacteria</taxon>
        <taxon>Thermotogati</taxon>
        <taxon>Thermotogota</taxon>
        <taxon>Thermotogae</taxon>
        <taxon>Petrotogales</taxon>
        <taxon>Petrotogaceae</taxon>
        <taxon>Marinitoga</taxon>
    </lineage>
</organism>
<dbReference type="Pfam" id="PF13487">
    <property type="entry name" value="HD_5"/>
    <property type="match status" value="1"/>
</dbReference>
<dbReference type="OrthoDB" id="9802066at2"/>
<evidence type="ECO:0000313" key="3">
    <source>
        <dbReference type="EMBL" id="AEX85108.1"/>
    </source>
</evidence>
<dbReference type="SUPFAM" id="SSF109604">
    <property type="entry name" value="HD-domain/PDEase-like"/>
    <property type="match status" value="1"/>
</dbReference>
<dbReference type="PROSITE" id="PS51832">
    <property type="entry name" value="HD_GYP"/>
    <property type="match status" value="1"/>
</dbReference>
<evidence type="ECO:0000256" key="1">
    <source>
        <dbReference type="SAM" id="Phobius"/>
    </source>
</evidence>
<proteinExistence type="predicted"/>
<protein>
    <submittedName>
        <fullName evidence="3">Response regulator containing a CheY-like receiver domain and an HD-GYP domain</fullName>
    </submittedName>
</protein>
<dbReference type="HOGENOM" id="CLU_469140_0_0_0"/>
<accession>H2J647</accession>
<evidence type="ECO:0000313" key="4">
    <source>
        <dbReference type="Proteomes" id="UP000007161"/>
    </source>
</evidence>
<dbReference type="CDD" id="cd00077">
    <property type="entry name" value="HDc"/>
    <property type="match status" value="1"/>
</dbReference>
<dbReference type="InterPro" id="IPR052020">
    <property type="entry name" value="Cyclic_di-GMP/3'3'-cGAMP_PDE"/>
</dbReference>
<keyword evidence="1" id="KW-0472">Membrane</keyword>
<dbReference type="Proteomes" id="UP000007161">
    <property type="component" value="Chromosome"/>
</dbReference>
<sequence>MKQKLTMYKITIIYILALLILIFSSFLIISSFLKQKEQIDKFYENIKLTIEVVDSIIINDFENEIIDFVYSQENTNIIEEVEKPERIEKTKFLKNIYDVNLYYIVSENPKPIFLLIYKNTYKYISLNFETLFDNRFLNINLFFDYYIVDNYGNFIYGNRDLYEKNKKEICVKKICRRDGTYLSDFEFFNLKNENLLKIYTFYKPNIFGFIRDYAQTILYTFILAFLFALVFHYIIYKYITGVFKDNVKKISEIHINYNTGKILKNEFEPSKVKEFDEIFNLFNEKIYLLEKPIENLLKENKYLRNENEKLYKENAGIINFLSAFKKFSYGKITYQNFKFEVKKIIEDMTFESEPLKESLNFLFNDLSIKTIENENLKRNYFEQLEILFSVLGVLAEIKEYNYKHVELMGEISILIGKKIKMKEPQLKNLYLGAKIHDLGKSYIPDSILLKKEKLTDEEWEIIKKHPKIGFLLIKEISLKPFSTAAMIIISHHERWDGKGYPYGIEGESIPIESRIVSIIDTFVALITEKPYRKAYTYSEAFKIIEYEKGKKFDPELVDVFLESKEEIINIIQKIKNEKAVL</sequence>
<reference evidence="3 4" key="1">
    <citation type="journal article" date="2012" name="J. Bacteriol.">
        <title>Complete Genome Sequence of the Thermophilic, Piezophilic, Heterotrophic Bacterium Marinitoga piezophila KA3.</title>
        <authorList>
            <person name="Lucas S."/>
            <person name="Han J."/>
            <person name="Lapidus A."/>
            <person name="Cheng J.F."/>
            <person name="Goodwin L.A."/>
            <person name="Pitluck S."/>
            <person name="Peters L."/>
            <person name="Mikhailova N."/>
            <person name="Teshima H."/>
            <person name="Detter J.C."/>
            <person name="Han C."/>
            <person name="Tapia R."/>
            <person name="Land M."/>
            <person name="Hauser L."/>
            <person name="Kyrpides N.C."/>
            <person name="Ivanova N."/>
            <person name="Pagani I."/>
            <person name="Vannier P."/>
            <person name="Oger P."/>
            <person name="Bartlett D.H."/>
            <person name="Noll K.M."/>
            <person name="Woyke T."/>
            <person name="Jebbar M."/>
        </authorList>
    </citation>
    <scope>NUCLEOTIDE SEQUENCE [LARGE SCALE GENOMIC DNA]</scope>
    <source>
        <strain evidence="4">DSM 14283 / JCM 11233 / KA3</strain>
    </source>
</reference>
<dbReference type="PANTHER" id="PTHR45228:SF1">
    <property type="entry name" value="CYCLIC DI-GMP PHOSPHODIESTERASE TM_0186"/>
    <property type="match status" value="1"/>
</dbReference>
<dbReference type="PANTHER" id="PTHR45228">
    <property type="entry name" value="CYCLIC DI-GMP PHOSPHODIESTERASE TM_0186-RELATED"/>
    <property type="match status" value="1"/>
</dbReference>
<gene>
    <name evidence="3" type="ordered locus">Marpi_0670</name>
</gene>
<dbReference type="Gene3D" id="1.10.3210.10">
    <property type="entry name" value="Hypothetical protein af1432"/>
    <property type="match status" value="1"/>
</dbReference>
<keyword evidence="1" id="KW-0812">Transmembrane</keyword>
<dbReference type="EMBL" id="CP003257">
    <property type="protein sequence ID" value="AEX85108.1"/>
    <property type="molecule type" value="Genomic_DNA"/>
</dbReference>
<feature type="transmembrane region" description="Helical" evidence="1">
    <location>
        <begin position="217"/>
        <end position="236"/>
    </location>
</feature>
<dbReference type="STRING" id="443254.Marpi_0670"/>
<dbReference type="eggNOG" id="COG3437">
    <property type="taxonomic scope" value="Bacteria"/>
</dbReference>
<feature type="domain" description="HD-GYP" evidence="2">
    <location>
        <begin position="379"/>
        <end position="576"/>
    </location>
</feature>
<dbReference type="AlphaFoldDB" id="H2J647"/>
<evidence type="ECO:0000259" key="2">
    <source>
        <dbReference type="PROSITE" id="PS51832"/>
    </source>
</evidence>
<dbReference type="RefSeq" id="WP_014296180.1">
    <property type="nucleotide sequence ID" value="NC_016751.1"/>
</dbReference>
<dbReference type="InterPro" id="IPR003607">
    <property type="entry name" value="HD/PDEase_dom"/>
</dbReference>
<keyword evidence="4" id="KW-1185">Reference proteome</keyword>